<accession>A0AAW0RBC9</accession>
<dbReference type="SUPFAM" id="SSF52540">
    <property type="entry name" value="P-loop containing nucleoside triphosphate hydrolases"/>
    <property type="match status" value="1"/>
</dbReference>
<gene>
    <name evidence="2" type="ORF">PG999_000271</name>
</gene>
<comment type="caution">
    <text evidence="2">The sequence shown here is derived from an EMBL/GenBank/DDBJ whole genome shotgun (WGS) entry which is preliminary data.</text>
</comment>
<keyword evidence="1" id="KW-0472">Membrane</keyword>
<dbReference type="InterPro" id="IPR027417">
    <property type="entry name" value="P-loop_NTPase"/>
</dbReference>
<dbReference type="Pfam" id="PF17784">
    <property type="entry name" value="Sulfotransfer_4"/>
    <property type="match status" value="1"/>
</dbReference>
<dbReference type="InterPro" id="IPR040632">
    <property type="entry name" value="Sulfotransfer_4"/>
</dbReference>
<keyword evidence="1" id="KW-1133">Transmembrane helix</keyword>
<keyword evidence="3" id="KW-1185">Reference proteome</keyword>
<proteinExistence type="predicted"/>
<evidence type="ECO:0000256" key="1">
    <source>
        <dbReference type="SAM" id="Phobius"/>
    </source>
</evidence>
<feature type="transmembrane region" description="Helical" evidence="1">
    <location>
        <begin position="241"/>
        <end position="259"/>
    </location>
</feature>
<dbReference type="EMBL" id="JAQQWP010000001">
    <property type="protein sequence ID" value="KAK8132098.1"/>
    <property type="molecule type" value="Genomic_DNA"/>
</dbReference>
<reference evidence="2 3" key="1">
    <citation type="submission" date="2023-01" db="EMBL/GenBank/DDBJ databases">
        <title>Analysis of 21 Apiospora genomes using comparative genomics revels a genus with tremendous synthesis potential of carbohydrate active enzymes and secondary metabolites.</title>
        <authorList>
            <person name="Sorensen T."/>
        </authorList>
    </citation>
    <scope>NUCLEOTIDE SEQUENCE [LARGE SCALE GENOMIC DNA]</scope>
    <source>
        <strain evidence="2 3">CBS 117206</strain>
    </source>
</reference>
<dbReference type="PANTHER" id="PTHR36978:SF3">
    <property type="entry name" value="P-LOOP CONTAINING NUCLEOSIDE TRIPHOSPHATE HYDROLASE PROTEIN"/>
    <property type="match status" value="1"/>
</dbReference>
<organism evidence="2 3">
    <name type="scientific">Apiospora kogelbergensis</name>
    <dbReference type="NCBI Taxonomy" id="1337665"/>
    <lineage>
        <taxon>Eukaryota</taxon>
        <taxon>Fungi</taxon>
        <taxon>Dikarya</taxon>
        <taxon>Ascomycota</taxon>
        <taxon>Pezizomycotina</taxon>
        <taxon>Sordariomycetes</taxon>
        <taxon>Xylariomycetidae</taxon>
        <taxon>Amphisphaeriales</taxon>
        <taxon>Apiosporaceae</taxon>
        <taxon>Apiospora</taxon>
    </lineage>
</organism>
<dbReference type="PANTHER" id="PTHR36978">
    <property type="entry name" value="P-LOOP CONTAINING NUCLEOTIDE TRIPHOSPHATE HYDROLASE"/>
    <property type="match status" value="1"/>
</dbReference>
<dbReference type="Proteomes" id="UP001392437">
    <property type="component" value="Unassembled WGS sequence"/>
</dbReference>
<dbReference type="Gene3D" id="3.40.50.300">
    <property type="entry name" value="P-loop containing nucleotide triphosphate hydrolases"/>
    <property type="match status" value="1"/>
</dbReference>
<evidence type="ECO:0000313" key="3">
    <source>
        <dbReference type="Proteomes" id="UP001392437"/>
    </source>
</evidence>
<name>A0AAW0RBC9_9PEZI</name>
<dbReference type="AlphaFoldDB" id="A0AAW0RBC9"/>
<evidence type="ECO:0000313" key="2">
    <source>
        <dbReference type="EMBL" id="KAK8132098.1"/>
    </source>
</evidence>
<protein>
    <submittedName>
        <fullName evidence="2">NAD dependent epimerase/dehydratase</fullName>
    </submittedName>
</protein>
<keyword evidence="1" id="KW-0812">Transmembrane</keyword>
<sequence length="264" mass="29156">MGGVPSKPGDASTKFEVIGAGYSRTGTASMQIALEQILKGPVQHGGGHLLWREDSFPKRWVQAYEARQAGDKEKVLKLVRQQVEGYVGCTDMPNVDFLPELLELYPDVKVVLVTRDPTKWWKSIGVNLSYAAPWWLPLFAAPMPAIRWMPSIVHHWSNTAVDLLAKANGPGTPMGPHLIEVHNDWVRSIVPPKQLLVMDIKEGWAPLCKFLGKPMPDEPFPQVNDAETADKIGMSIFGKLALTWVGLLGTAGVGAYGLMRLVRR</sequence>